<dbReference type="InterPro" id="IPR027246">
    <property type="entry name" value="Porin_Euk/Tom40"/>
</dbReference>
<dbReference type="AlphaFoldDB" id="A0A564XXK9"/>
<name>A0A564XXK9_HYMDI</name>
<dbReference type="InterPro" id="IPR023614">
    <property type="entry name" value="Porin_dom_sf"/>
</dbReference>
<evidence type="ECO:0000313" key="6">
    <source>
        <dbReference type="EMBL" id="VUZ39742.1"/>
    </source>
</evidence>
<evidence type="ECO:0000256" key="4">
    <source>
        <dbReference type="ARBA" id="ARBA00022787"/>
    </source>
</evidence>
<comment type="similarity">
    <text evidence="2">Belongs to the eukaryotic mitochondrial porin family.</text>
</comment>
<dbReference type="CDD" id="cd07306">
    <property type="entry name" value="Porin3_VDAC"/>
    <property type="match status" value="1"/>
</dbReference>
<keyword evidence="5" id="KW-0626">Porin</keyword>
<accession>A0A564XXK9</accession>
<keyword evidence="3" id="KW-0472">Membrane</keyword>
<evidence type="ECO:0000256" key="5">
    <source>
        <dbReference type="ARBA" id="ARBA00023114"/>
    </source>
</evidence>
<keyword evidence="4" id="KW-1000">Mitochondrion outer membrane</keyword>
<keyword evidence="5" id="KW-0813">Transport</keyword>
<evidence type="ECO:0000256" key="2">
    <source>
        <dbReference type="ARBA" id="ARBA00007780"/>
    </source>
</evidence>
<protein>
    <recommendedName>
        <fullName evidence="8">Voltage-dependent anion-selective channel protein 3</fullName>
    </recommendedName>
</protein>
<organism evidence="6 7">
    <name type="scientific">Hymenolepis diminuta</name>
    <name type="common">Rat tapeworm</name>
    <dbReference type="NCBI Taxonomy" id="6216"/>
    <lineage>
        <taxon>Eukaryota</taxon>
        <taxon>Metazoa</taxon>
        <taxon>Spiralia</taxon>
        <taxon>Lophotrochozoa</taxon>
        <taxon>Platyhelminthes</taxon>
        <taxon>Cestoda</taxon>
        <taxon>Eucestoda</taxon>
        <taxon>Cyclophyllidea</taxon>
        <taxon>Hymenolepididae</taxon>
        <taxon>Hymenolepis</taxon>
    </lineage>
</organism>
<evidence type="ECO:0000256" key="1">
    <source>
        <dbReference type="ARBA" id="ARBA00004294"/>
    </source>
</evidence>
<dbReference type="GO" id="GO:0008308">
    <property type="term" value="F:voltage-gated monoatomic anion channel activity"/>
    <property type="evidence" value="ECO:0007669"/>
    <property type="project" value="InterPro"/>
</dbReference>
<comment type="subcellular location">
    <subcellularLocation>
        <location evidence="1">Mitochondrion outer membrane</location>
    </subcellularLocation>
</comment>
<reference evidence="6 7" key="1">
    <citation type="submission" date="2019-07" db="EMBL/GenBank/DDBJ databases">
        <authorList>
            <person name="Jastrzebski P J."/>
            <person name="Paukszto L."/>
            <person name="Jastrzebski P J."/>
        </authorList>
    </citation>
    <scope>NUCLEOTIDE SEQUENCE [LARGE SCALE GENOMIC DNA]</scope>
    <source>
        <strain evidence="6 7">WMS-il1</strain>
    </source>
</reference>
<keyword evidence="7" id="KW-1185">Reference proteome</keyword>
<keyword evidence="5" id="KW-0406">Ion transport</keyword>
<dbReference type="PANTHER" id="PTHR11743">
    <property type="entry name" value="VOLTAGE-DEPENDENT ANION-SELECTIVE CHANNEL"/>
    <property type="match status" value="1"/>
</dbReference>
<keyword evidence="4" id="KW-0496">Mitochondrion</keyword>
<keyword evidence="3" id="KW-1134">Transmembrane beta strand</keyword>
<dbReference type="PANTHER" id="PTHR11743:SF70">
    <property type="entry name" value="GH26960P-RELATED"/>
    <property type="match status" value="1"/>
</dbReference>
<dbReference type="GO" id="GO:0005741">
    <property type="term" value="C:mitochondrial outer membrane"/>
    <property type="evidence" value="ECO:0007669"/>
    <property type="project" value="UniProtKB-SubCell"/>
</dbReference>
<dbReference type="EMBL" id="CABIJS010000022">
    <property type="protein sequence ID" value="VUZ39742.1"/>
    <property type="molecule type" value="Genomic_DNA"/>
</dbReference>
<dbReference type="Pfam" id="PF01459">
    <property type="entry name" value="Porin_3"/>
    <property type="match status" value="1"/>
</dbReference>
<dbReference type="GO" id="GO:0046930">
    <property type="term" value="C:pore complex"/>
    <property type="evidence" value="ECO:0007669"/>
    <property type="project" value="UniProtKB-KW"/>
</dbReference>
<keyword evidence="3" id="KW-0812">Transmembrane</keyword>
<gene>
    <name evidence="6" type="ORF">WMSIL1_LOCUS927</name>
</gene>
<evidence type="ECO:0000313" key="7">
    <source>
        <dbReference type="Proteomes" id="UP000321570"/>
    </source>
</evidence>
<dbReference type="Gene3D" id="2.40.160.10">
    <property type="entry name" value="Porin"/>
    <property type="match status" value="1"/>
</dbReference>
<dbReference type="InterPro" id="IPR001925">
    <property type="entry name" value="Porin_Euk"/>
</dbReference>
<dbReference type="Proteomes" id="UP000321570">
    <property type="component" value="Unassembled WGS sequence"/>
</dbReference>
<evidence type="ECO:0008006" key="8">
    <source>
        <dbReference type="Google" id="ProtNLM"/>
    </source>
</evidence>
<dbReference type="GO" id="GO:0015288">
    <property type="term" value="F:porin activity"/>
    <property type="evidence" value="ECO:0007669"/>
    <property type="project" value="UniProtKB-KW"/>
</dbReference>
<proteinExistence type="inferred from homology"/>
<sequence>MGPPPYSDIGKAARDVLRKNFEFGMRFLSYKGKEGNYEYTGRIDNAFRYKNMYGSFESTLFFNKYAVEIKEKWNSKGSISAEVSTKNQLIEGLTHKIRTLYDINTKKTKVNMKSEYVGDYVNYEVILNCRPLIPDYGLSLVARYQDYLVGISMGYKVNKEKLEPVDVAFAYSISDFGFHGVITDWARTFTAGVYQRLSNTLEYAAETTWNRNDSTHTWAIGCQYALDSRKRNLVKLKLDSCQRVSISLKNQLKEGVNFCVCGLFNDAEETQVGFGVEIE</sequence>
<evidence type="ECO:0000256" key="3">
    <source>
        <dbReference type="ARBA" id="ARBA00022452"/>
    </source>
</evidence>
<dbReference type="PRINTS" id="PR00185">
    <property type="entry name" value="EUKARYTPORIN"/>
</dbReference>